<organism evidence="11 12">
    <name type="scientific">Rubritalea spongiae</name>
    <dbReference type="NCBI Taxonomy" id="430797"/>
    <lineage>
        <taxon>Bacteria</taxon>
        <taxon>Pseudomonadati</taxon>
        <taxon>Verrucomicrobiota</taxon>
        <taxon>Verrucomicrobiia</taxon>
        <taxon>Verrucomicrobiales</taxon>
        <taxon>Rubritaleaceae</taxon>
        <taxon>Rubritalea</taxon>
    </lineage>
</organism>
<proteinExistence type="inferred from homology"/>
<evidence type="ECO:0000256" key="4">
    <source>
        <dbReference type="ARBA" id="ARBA00022692"/>
    </source>
</evidence>
<feature type="transmembrane region" description="Helical" evidence="9">
    <location>
        <begin position="131"/>
        <end position="152"/>
    </location>
</feature>
<dbReference type="EMBL" id="JBHUJC010000025">
    <property type="protein sequence ID" value="MFD2276560.1"/>
    <property type="molecule type" value="Genomic_DNA"/>
</dbReference>
<comment type="caution">
    <text evidence="11">The sequence shown here is derived from an EMBL/GenBank/DDBJ whole genome shotgun (WGS) entry which is preliminary data.</text>
</comment>
<keyword evidence="5 8" id="KW-0653">Protein transport</keyword>
<name>A0ABW5E523_9BACT</name>
<dbReference type="InterPro" id="IPR002898">
    <property type="entry name" value="MotA_ExbB_proton_chnl"/>
</dbReference>
<keyword evidence="6 9" id="KW-1133">Transmembrane helix</keyword>
<sequence>MHLTILATALASSMAKIAEFYDKGGIIMYALTFCSILTLAVIIFKALSLSRKKVLPNGMQQTINHFVQNSNDTAAEQLALEASKGESVLARLSQTVVNRSQSSGQKIRDAVQAKAHEEIVKLQGGIQVLDVVIVVSPLLGLLGTASGITTVFDGLSSLEDVKMNIMAAGVAEALSTTIAGLAVAVPAVIGHSFFNRKIETYASQLEVTCDDLVNAVTERQDKAA</sequence>
<evidence type="ECO:0000256" key="6">
    <source>
        <dbReference type="ARBA" id="ARBA00022989"/>
    </source>
</evidence>
<keyword evidence="7 9" id="KW-0472">Membrane</keyword>
<dbReference type="Pfam" id="PF01618">
    <property type="entry name" value="MotA_ExbB"/>
    <property type="match status" value="1"/>
</dbReference>
<keyword evidence="12" id="KW-1185">Reference proteome</keyword>
<keyword evidence="4 9" id="KW-0812">Transmembrane</keyword>
<reference evidence="12" key="1">
    <citation type="journal article" date="2019" name="Int. J. Syst. Evol. Microbiol.">
        <title>The Global Catalogue of Microorganisms (GCM) 10K type strain sequencing project: providing services to taxonomists for standard genome sequencing and annotation.</title>
        <authorList>
            <consortium name="The Broad Institute Genomics Platform"/>
            <consortium name="The Broad Institute Genome Sequencing Center for Infectious Disease"/>
            <person name="Wu L."/>
            <person name="Ma J."/>
        </authorList>
    </citation>
    <scope>NUCLEOTIDE SEQUENCE [LARGE SCALE GENOMIC DNA]</scope>
    <source>
        <strain evidence="12">JCM 16545</strain>
    </source>
</reference>
<protein>
    <submittedName>
        <fullName evidence="11">MotA/TolQ/ExbB proton channel family protein</fullName>
    </submittedName>
</protein>
<accession>A0ABW5E523</accession>
<keyword evidence="3" id="KW-1003">Cell membrane</keyword>
<dbReference type="RefSeq" id="WP_377092946.1">
    <property type="nucleotide sequence ID" value="NZ_JBHSJM010000001.1"/>
</dbReference>
<feature type="transmembrane region" description="Helical" evidence="9">
    <location>
        <begin position="164"/>
        <end position="189"/>
    </location>
</feature>
<evidence type="ECO:0000256" key="3">
    <source>
        <dbReference type="ARBA" id="ARBA00022475"/>
    </source>
</evidence>
<evidence type="ECO:0000256" key="8">
    <source>
        <dbReference type="RuleBase" id="RU004057"/>
    </source>
</evidence>
<evidence type="ECO:0000256" key="1">
    <source>
        <dbReference type="ARBA" id="ARBA00004651"/>
    </source>
</evidence>
<evidence type="ECO:0000259" key="10">
    <source>
        <dbReference type="Pfam" id="PF01618"/>
    </source>
</evidence>
<feature type="domain" description="MotA/TolQ/ExbB proton channel" evidence="10">
    <location>
        <begin position="91"/>
        <end position="206"/>
    </location>
</feature>
<evidence type="ECO:0000313" key="12">
    <source>
        <dbReference type="Proteomes" id="UP001597297"/>
    </source>
</evidence>
<dbReference type="PANTHER" id="PTHR30625">
    <property type="entry name" value="PROTEIN TOLQ"/>
    <property type="match status" value="1"/>
</dbReference>
<keyword evidence="2 8" id="KW-0813">Transport</keyword>
<dbReference type="PANTHER" id="PTHR30625:SF15">
    <property type="entry name" value="BIOPOLYMER TRANSPORT PROTEIN EXBB"/>
    <property type="match status" value="1"/>
</dbReference>
<evidence type="ECO:0000256" key="9">
    <source>
        <dbReference type="SAM" id="Phobius"/>
    </source>
</evidence>
<evidence type="ECO:0000256" key="5">
    <source>
        <dbReference type="ARBA" id="ARBA00022927"/>
    </source>
</evidence>
<feature type="transmembrane region" description="Helical" evidence="9">
    <location>
        <begin position="25"/>
        <end position="44"/>
    </location>
</feature>
<evidence type="ECO:0000256" key="7">
    <source>
        <dbReference type="ARBA" id="ARBA00023136"/>
    </source>
</evidence>
<evidence type="ECO:0000313" key="11">
    <source>
        <dbReference type="EMBL" id="MFD2276560.1"/>
    </source>
</evidence>
<dbReference type="Proteomes" id="UP001597297">
    <property type="component" value="Unassembled WGS sequence"/>
</dbReference>
<gene>
    <name evidence="11" type="ORF">ACFSQZ_08785</name>
</gene>
<dbReference type="InterPro" id="IPR050790">
    <property type="entry name" value="ExbB/TolQ_transport"/>
</dbReference>
<comment type="similarity">
    <text evidence="8">Belongs to the exbB/tolQ family.</text>
</comment>
<evidence type="ECO:0000256" key="2">
    <source>
        <dbReference type="ARBA" id="ARBA00022448"/>
    </source>
</evidence>
<comment type="subcellular location">
    <subcellularLocation>
        <location evidence="1">Cell membrane</location>
        <topology evidence="1">Multi-pass membrane protein</topology>
    </subcellularLocation>
    <subcellularLocation>
        <location evidence="8">Membrane</location>
        <topology evidence="8">Multi-pass membrane protein</topology>
    </subcellularLocation>
</comment>